<evidence type="ECO:0000259" key="9">
    <source>
        <dbReference type="Pfam" id="PF16188"/>
    </source>
</evidence>
<dbReference type="InterPro" id="IPR033740">
    <property type="entry name" value="Pept_M24B"/>
</dbReference>
<evidence type="ECO:0000256" key="4">
    <source>
        <dbReference type="ARBA" id="ARBA00022801"/>
    </source>
</evidence>
<dbReference type="FunFam" id="3.40.350.10:FF:000001">
    <property type="entry name" value="Putative xaa-Pro aminopeptidase 1"/>
    <property type="match status" value="1"/>
</dbReference>
<evidence type="ECO:0000313" key="11">
    <source>
        <dbReference type="Proteomes" id="UP001153737"/>
    </source>
</evidence>
<sequence>MGPINTTNLLKQLRGLMQNLKYVPEPISAYIVPSRDAHNNEYLSECDQFRAFITGFDGSAGTAVITEKDACLWTDGRYYLQASEQMDSSWTLMKEGLPTTPTKGEWLSKSLPKGSKIGVDPKVFSYNEFNPLQTKLESSGHKLVPVITNLIELLWVDRPLRPTNPIKPHTLNYSGKSVGDKHRDIVEQMKENNSQYLVLTALDEIAWFLNLRGSDIEYNPVFFSYVIISEKSFELYLDEKQDRKLIRDHLTAEFGDGYKIKPYKSIEDRLKSLASEVEGYIWFAENSSYALINIIPKENRLLTNNTPVSLMKAVKNPVEIQGMRNCHIRDAAALCCYFSWLEKNIKTSKITEISGSEKLLEFREMQDNFVGPSFDTISSVGPHGAIIHYSPKKSTDVQITADQMYLCDSGGQYLDGTTDVTRTLHFGEATAFEKECYTRVLKGQMKLASRIFPTKIKGNCLDAFAREFLWQVGLDYGHGTSHGIGSYLNVHEGPMGISWRPYADDPGLQAGMFLSNEPGYYQDGQFGVRIEDIVQIVEAKPPHNFNDRGYLAFETVCLVPKMNKLILVEMLTDEEIRELNAYHEKCREVVGAVLEKQGQMEAREWLIRETQPLVR</sequence>
<dbReference type="GO" id="GO:0046872">
    <property type="term" value="F:metal ion binding"/>
    <property type="evidence" value="ECO:0007669"/>
    <property type="project" value="UniProtKB-KW"/>
</dbReference>
<comment type="similarity">
    <text evidence="2 6">Belongs to the peptidase M24B family.</text>
</comment>
<dbReference type="CDD" id="cd01085">
    <property type="entry name" value="APP"/>
    <property type="match status" value="1"/>
</dbReference>
<evidence type="ECO:0000256" key="2">
    <source>
        <dbReference type="ARBA" id="ARBA00008766"/>
    </source>
</evidence>
<proteinExistence type="inferred from homology"/>
<dbReference type="Pfam" id="PF16189">
    <property type="entry name" value="Creatinase_N_2"/>
    <property type="match status" value="1"/>
</dbReference>
<dbReference type="FunFam" id="3.90.230.10:FF:000007">
    <property type="entry name" value="Xaa-Pro aminopeptidase P"/>
    <property type="match status" value="1"/>
</dbReference>
<feature type="domain" description="Creatinase N-terminal" evidence="8">
    <location>
        <begin position="12"/>
        <end position="146"/>
    </location>
</feature>
<dbReference type="PROSITE" id="PS00491">
    <property type="entry name" value="PROLINE_PEPTIDASE"/>
    <property type="match status" value="1"/>
</dbReference>
<dbReference type="Pfam" id="PF16188">
    <property type="entry name" value="Peptidase_M24_C"/>
    <property type="match status" value="1"/>
</dbReference>
<dbReference type="Proteomes" id="UP001153737">
    <property type="component" value="Chromosome 9"/>
</dbReference>
<dbReference type="PANTHER" id="PTHR43763:SF20">
    <property type="entry name" value="XAA-PRO AMINOPEPTIDASE APEPP"/>
    <property type="match status" value="1"/>
</dbReference>
<evidence type="ECO:0000256" key="1">
    <source>
        <dbReference type="ARBA" id="ARBA00001936"/>
    </source>
</evidence>
<comment type="cofactor">
    <cofactor evidence="1">
        <name>Mn(2+)</name>
        <dbReference type="ChEBI" id="CHEBI:29035"/>
    </cofactor>
</comment>
<dbReference type="InterPro" id="IPR000994">
    <property type="entry name" value="Pept_M24"/>
</dbReference>
<dbReference type="EMBL" id="OU896715">
    <property type="protein sequence ID" value="CAH1183392.1"/>
    <property type="molecule type" value="Genomic_DNA"/>
</dbReference>
<dbReference type="InterPro" id="IPR032416">
    <property type="entry name" value="Peptidase_M24_C"/>
</dbReference>
<dbReference type="Gene3D" id="3.40.350.10">
    <property type="entry name" value="Creatinase/prolidase N-terminal domain"/>
    <property type="match status" value="2"/>
</dbReference>
<dbReference type="Pfam" id="PF01321">
    <property type="entry name" value="Creatinase_N"/>
    <property type="match status" value="1"/>
</dbReference>
<dbReference type="InterPro" id="IPR029149">
    <property type="entry name" value="Creatin/AminoP/Spt16_N"/>
</dbReference>
<protein>
    <submittedName>
        <fullName evidence="10">Uncharacterized protein</fullName>
    </submittedName>
</protein>
<gene>
    <name evidence="10" type="ORF">PHAECO_LOCUS12804</name>
</gene>
<dbReference type="SUPFAM" id="SSF55920">
    <property type="entry name" value="Creatinase/aminopeptidase"/>
    <property type="match status" value="1"/>
</dbReference>
<evidence type="ECO:0000313" key="10">
    <source>
        <dbReference type="EMBL" id="CAH1183392.1"/>
    </source>
</evidence>
<evidence type="ECO:0000256" key="5">
    <source>
        <dbReference type="ARBA" id="ARBA00023211"/>
    </source>
</evidence>
<name>A0A9P0DQZ0_PHACE</name>
<dbReference type="Gene3D" id="3.90.230.10">
    <property type="entry name" value="Creatinase/methionine aminopeptidase superfamily"/>
    <property type="match status" value="1"/>
</dbReference>
<dbReference type="InterPro" id="IPR000587">
    <property type="entry name" value="Creatinase_N"/>
</dbReference>
<dbReference type="PANTHER" id="PTHR43763">
    <property type="entry name" value="XAA-PRO AMINOPEPTIDASE 1"/>
    <property type="match status" value="1"/>
</dbReference>
<dbReference type="InterPro" id="IPR036005">
    <property type="entry name" value="Creatinase/aminopeptidase-like"/>
</dbReference>
<evidence type="ECO:0000259" key="7">
    <source>
        <dbReference type="Pfam" id="PF00557"/>
    </source>
</evidence>
<reference evidence="10" key="2">
    <citation type="submission" date="2022-10" db="EMBL/GenBank/DDBJ databases">
        <authorList>
            <consortium name="ENA_rothamsted_submissions"/>
            <consortium name="culmorum"/>
            <person name="King R."/>
        </authorList>
    </citation>
    <scope>NUCLEOTIDE SEQUENCE</scope>
</reference>
<dbReference type="OrthoDB" id="9995434at2759"/>
<evidence type="ECO:0000256" key="6">
    <source>
        <dbReference type="RuleBase" id="RU000590"/>
    </source>
</evidence>
<dbReference type="InterPro" id="IPR050422">
    <property type="entry name" value="X-Pro_aminopeptidase_P"/>
</dbReference>
<accession>A0A9P0DQZ0</accession>
<reference evidence="10" key="1">
    <citation type="submission" date="2022-01" db="EMBL/GenBank/DDBJ databases">
        <authorList>
            <person name="King R."/>
        </authorList>
    </citation>
    <scope>NUCLEOTIDE SEQUENCE</scope>
</reference>
<evidence type="ECO:0000256" key="3">
    <source>
        <dbReference type="ARBA" id="ARBA00022723"/>
    </source>
</evidence>
<dbReference type="Pfam" id="PF00557">
    <property type="entry name" value="Peptidase_M24"/>
    <property type="match status" value="1"/>
</dbReference>
<keyword evidence="5" id="KW-0464">Manganese</keyword>
<dbReference type="InterPro" id="IPR001131">
    <property type="entry name" value="Peptidase_M24B_aminopep-P_CS"/>
</dbReference>
<keyword evidence="4" id="KW-0378">Hydrolase</keyword>
<organism evidence="10 11">
    <name type="scientific">Phaedon cochleariae</name>
    <name type="common">Mustard beetle</name>
    <dbReference type="NCBI Taxonomy" id="80249"/>
    <lineage>
        <taxon>Eukaryota</taxon>
        <taxon>Metazoa</taxon>
        <taxon>Ecdysozoa</taxon>
        <taxon>Arthropoda</taxon>
        <taxon>Hexapoda</taxon>
        <taxon>Insecta</taxon>
        <taxon>Pterygota</taxon>
        <taxon>Neoptera</taxon>
        <taxon>Endopterygota</taxon>
        <taxon>Coleoptera</taxon>
        <taxon>Polyphaga</taxon>
        <taxon>Cucujiformia</taxon>
        <taxon>Chrysomeloidea</taxon>
        <taxon>Chrysomelidae</taxon>
        <taxon>Chrysomelinae</taxon>
        <taxon>Chrysomelini</taxon>
        <taxon>Phaedon</taxon>
    </lineage>
</organism>
<dbReference type="SUPFAM" id="SSF53092">
    <property type="entry name" value="Creatinase/prolidase N-terminal domain"/>
    <property type="match status" value="1"/>
</dbReference>
<keyword evidence="3 6" id="KW-0479">Metal-binding</keyword>
<keyword evidence="11" id="KW-1185">Reference proteome</keyword>
<evidence type="ECO:0000259" key="8">
    <source>
        <dbReference type="Pfam" id="PF01321"/>
    </source>
</evidence>
<feature type="domain" description="Peptidase M24" evidence="7">
    <location>
        <begin position="322"/>
        <end position="537"/>
    </location>
</feature>
<dbReference type="GO" id="GO:0005737">
    <property type="term" value="C:cytoplasm"/>
    <property type="evidence" value="ECO:0007669"/>
    <property type="project" value="UniProtKB-ARBA"/>
</dbReference>
<dbReference type="GO" id="GO:0070006">
    <property type="term" value="F:metalloaminopeptidase activity"/>
    <property type="evidence" value="ECO:0007669"/>
    <property type="project" value="InterPro"/>
</dbReference>
<dbReference type="AlphaFoldDB" id="A0A9P0DQZ0"/>
<feature type="domain" description="Peptidase M24 C-terminal" evidence="9">
    <location>
        <begin position="549"/>
        <end position="613"/>
    </location>
</feature>